<reference evidence="2 3" key="1">
    <citation type="submission" date="2024-02" db="EMBL/GenBank/DDBJ databases">
        <title>De novo assembly and annotation of 12 fungi associated with fruit tree decline syndrome in Ontario, Canada.</title>
        <authorList>
            <person name="Sulman M."/>
            <person name="Ellouze W."/>
            <person name="Ilyukhin E."/>
        </authorList>
    </citation>
    <scope>NUCLEOTIDE SEQUENCE [LARGE SCALE GENOMIC DNA]</scope>
    <source>
        <strain evidence="2 3">M11/M66-122</strain>
    </source>
</reference>
<keyword evidence="3" id="KW-1185">Reference proteome</keyword>
<evidence type="ECO:0000256" key="1">
    <source>
        <dbReference type="SAM" id="Phobius"/>
    </source>
</evidence>
<evidence type="ECO:0000313" key="2">
    <source>
        <dbReference type="EMBL" id="KAK7749323.1"/>
    </source>
</evidence>
<gene>
    <name evidence="2" type="ORF">SLS62_008174</name>
</gene>
<name>A0AAN9UKR4_9PEZI</name>
<keyword evidence="1" id="KW-0472">Membrane</keyword>
<organism evidence="2 3">
    <name type="scientific">Diatrype stigma</name>
    <dbReference type="NCBI Taxonomy" id="117547"/>
    <lineage>
        <taxon>Eukaryota</taxon>
        <taxon>Fungi</taxon>
        <taxon>Dikarya</taxon>
        <taxon>Ascomycota</taxon>
        <taxon>Pezizomycotina</taxon>
        <taxon>Sordariomycetes</taxon>
        <taxon>Xylariomycetidae</taxon>
        <taxon>Xylariales</taxon>
        <taxon>Diatrypaceae</taxon>
        <taxon>Diatrype</taxon>
    </lineage>
</organism>
<dbReference type="EMBL" id="JAKJXP020000074">
    <property type="protein sequence ID" value="KAK7749323.1"/>
    <property type="molecule type" value="Genomic_DNA"/>
</dbReference>
<comment type="caution">
    <text evidence="2">The sequence shown here is derived from an EMBL/GenBank/DDBJ whole genome shotgun (WGS) entry which is preliminary data.</text>
</comment>
<feature type="transmembrane region" description="Helical" evidence="1">
    <location>
        <begin position="48"/>
        <end position="65"/>
    </location>
</feature>
<evidence type="ECO:0000313" key="3">
    <source>
        <dbReference type="Proteomes" id="UP001320420"/>
    </source>
</evidence>
<sequence length="197" mass="21859">MDAFKEGFITKNARELEQHLSAAAGNFATWAIEVQSSLAAIRHNTRGLLWWTSIAAAVIISLFLMKALNSLRRVLDEINQHQVNFRQLWEADRAYEDQLRNEEQHRKAAELDRLLRAITAATAGRGHGAGTAADDPAAAAAAAAADDTDARLQQMDEDIQRLEADAPADPEEYRQWMQQGTAEIRARYADLLPPPGE</sequence>
<accession>A0AAN9UKR4</accession>
<dbReference type="AlphaFoldDB" id="A0AAN9UKR4"/>
<protein>
    <submittedName>
        <fullName evidence="2">Uncharacterized protein</fullName>
    </submittedName>
</protein>
<keyword evidence="1" id="KW-0812">Transmembrane</keyword>
<proteinExistence type="predicted"/>
<keyword evidence="1" id="KW-1133">Transmembrane helix</keyword>
<dbReference type="Proteomes" id="UP001320420">
    <property type="component" value="Unassembled WGS sequence"/>
</dbReference>